<feature type="region of interest" description="Disordered" evidence="1">
    <location>
        <begin position="1"/>
        <end position="22"/>
    </location>
</feature>
<feature type="region of interest" description="Disordered" evidence="1">
    <location>
        <begin position="33"/>
        <end position="52"/>
    </location>
</feature>
<comment type="caution">
    <text evidence="2">The sequence shown here is derived from an EMBL/GenBank/DDBJ whole genome shotgun (WGS) entry which is preliminary data.</text>
</comment>
<reference evidence="2 3" key="1">
    <citation type="submission" date="2021-06" db="EMBL/GenBank/DDBJ databases">
        <title>Caerostris extrusa draft genome.</title>
        <authorList>
            <person name="Kono N."/>
            <person name="Arakawa K."/>
        </authorList>
    </citation>
    <scope>NUCLEOTIDE SEQUENCE [LARGE SCALE GENOMIC DNA]</scope>
</reference>
<feature type="compositionally biased region" description="Polar residues" evidence="1">
    <location>
        <begin position="1"/>
        <end position="10"/>
    </location>
</feature>
<name>A0AAV4N3A7_CAEEX</name>
<dbReference type="AlphaFoldDB" id="A0AAV4N3A7"/>
<dbReference type="EMBL" id="BPLR01002843">
    <property type="protein sequence ID" value="GIX78498.1"/>
    <property type="molecule type" value="Genomic_DNA"/>
</dbReference>
<evidence type="ECO:0000256" key="1">
    <source>
        <dbReference type="SAM" id="MobiDB-lite"/>
    </source>
</evidence>
<accession>A0AAV4N3A7</accession>
<keyword evidence="3" id="KW-1185">Reference proteome</keyword>
<organism evidence="2 3">
    <name type="scientific">Caerostris extrusa</name>
    <name type="common">Bark spider</name>
    <name type="synonym">Caerostris bankana</name>
    <dbReference type="NCBI Taxonomy" id="172846"/>
    <lineage>
        <taxon>Eukaryota</taxon>
        <taxon>Metazoa</taxon>
        <taxon>Ecdysozoa</taxon>
        <taxon>Arthropoda</taxon>
        <taxon>Chelicerata</taxon>
        <taxon>Arachnida</taxon>
        <taxon>Araneae</taxon>
        <taxon>Araneomorphae</taxon>
        <taxon>Entelegynae</taxon>
        <taxon>Araneoidea</taxon>
        <taxon>Araneidae</taxon>
        <taxon>Caerostris</taxon>
    </lineage>
</organism>
<dbReference type="Proteomes" id="UP001054945">
    <property type="component" value="Unassembled WGS sequence"/>
</dbReference>
<protein>
    <submittedName>
        <fullName evidence="2">Uncharacterized protein</fullName>
    </submittedName>
</protein>
<evidence type="ECO:0000313" key="3">
    <source>
        <dbReference type="Proteomes" id="UP001054945"/>
    </source>
</evidence>
<sequence length="116" mass="12244">MVGQESNSMVDPQLADSDQIHGGPRWFSFSNSMVGNSTHGGPSSTPCIRQKVYTGPPGVTWVGDVTPRGHRAMSGDGQAPTEESPALGPAGVPLQHRSGTHRIDLSILYLAPAFSF</sequence>
<feature type="region of interest" description="Disordered" evidence="1">
    <location>
        <begin position="65"/>
        <end position="95"/>
    </location>
</feature>
<evidence type="ECO:0000313" key="2">
    <source>
        <dbReference type="EMBL" id="GIX78498.1"/>
    </source>
</evidence>
<feature type="compositionally biased region" description="Polar residues" evidence="1">
    <location>
        <begin position="33"/>
        <end position="47"/>
    </location>
</feature>
<gene>
    <name evidence="2" type="ORF">CEXT_129611</name>
</gene>
<proteinExistence type="predicted"/>